<evidence type="ECO:0000259" key="12">
    <source>
        <dbReference type="Pfam" id="PF01435"/>
    </source>
</evidence>
<evidence type="ECO:0000256" key="3">
    <source>
        <dbReference type="ARBA" id="ARBA00022692"/>
    </source>
</evidence>
<gene>
    <name evidence="13" type="ORF">SAMN05216388_100764</name>
</gene>
<evidence type="ECO:0000313" key="14">
    <source>
        <dbReference type="Proteomes" id="UP000198775"/>
    </source>
</evidence>
<evidence type="ECO:0000256" key="4">
    <source>
        <dbReference type="ARBA" id="ARBA00022723"/>
    </source>
</evidence>
<dbReference type="GO" id="GO:0006508">
    <property type="term" value="P:proteolysis"/>
    <property type="evidence" value="ECO:0007669"/>
    <property type="project" value="UniProtKB-KW"/>
</dbReference>
<evidence type="ECO:0000256" key="8">
    <source>
        <dbReference type="ARBA" id="ARBA00023049"/>
    </source>
</evidence>
<dbReference type="Pfam" id="PF01435">
    <property type="entry name" value="Peptidase_M48"/>
    <property type="match status" value="1"/>
</dbReference>
<evidence type="ECO:0000256" key="10">
    <source>
        <dbReference type="RuleBase" id="RU003983"/>
    </source>
</evidence>
<keyword evidence="2 10" id="KW-0645">Protease</keyword>
<evidence type="ECO:0000256" key="5">
    <source>
        <dbReference type="ARBA" id="ARBA00022801"/>
    </source>
</evidence>
<dbReference type="GO" id="GO:0004222">
    <property type="term" value="F:metalloendopeptidase activity"/>
    <property type="evidence" value="ECO:0007669"/>
    <property type="project" value="InterPro"/>
</dbReference>
<comment type="similarity">
    <text evidence="10">Belongs to the peptidase M48 family.</text>
</comment>
<evidence type="ECO:0000256" key="9">
    <source>
        <dbReference type="ARBA" id="ARBA00023136"/>
    </source>
</evidence>
<feature type="transmembrane region" description="Helical" evidence="11">
    <location>
        <begin position="231"/>
        <end position="257"/>
    </location>
</feature>
<dbReference type="PANTHER" id="PTHR43221">
    <property type="entry name" value="PROTEASE HTPX"/>
    <property type="match status" value="1"/>
</dbReference>
<proteinExistence type="inferred from homology"/>
<dbReference type="EMBL" id="FOCX01000007">
    <property type="protein sequence ID" value="SEO01873.1"/>
    <property type="molecule type" value="Genomic_DNA"/>
</dbReference>
<keyword evidence="4" id="KW-0479">Metal-binding</keyword>
<dbReference type="OrthoDB" id="28389at2157"/>
<keyword evidence="8 10" id="KW-0482">Metalloprotease</keyword>
<evidence type="ECO:0000256" key="1">
    <source>
        <dbReference type="ARBA" id="ARBA00022475"/>
    </source>
</evidence>
<keyword evidence="5 10" id="KW-0378">Hydrolase</keyword>
<feature type="transmembrane region" description="Helical" evidence="11">
    <location>
        <begin position="21"/>
        <end position="43"/>
    </location>
</feature>
<keyword evidence="1" id="KW-1003">Cell membrane</keyword>
<feature type="domain" description="Peptidase M48" evidence="12">
    <location>
        <begin position="100"/>
        <end position="345"/>
    </location>
</feature>
<dbReference type="GO" id="GO:0046872">
    <property type="term" value="F:metal ion binding"/>
    <property type="evidence" value="ECO:0007669"/>
    <property type="project" value="UniProtKB-KW"/>
</dbReference>
<feature type="transmembrane region" description="Helical" evidence="11">
    <location>
        <begin position="198"/>
        <end position="219"/>
    </location>
</feature>
<dbReference type="Gene3D" id="3.30.2010.10">
    <property type="entry name" value="Metalloproteases ('zincins'), catalytic domain"/>
    <property type="match status" value="1"/>
</dbReference>
<sequence length="351" mass="36615">MVWDVPSSTDRTLTRRIGTTLAAIVLVDLLVAGLLAALLVPWLAPLGTAAAALGVSLPPAVRWLAVLVPGVTVLAAAQLWYARRRLLASVDATPATEASHPDLLARVRRLATLADLCPPAVAIVDSDTPNSFTVGGLTGSTLVVTTGLLAELDGDLLDAVLAHELAHVANRDAAVLTLATFLPALVEDRTALVRPRTATGVATWLGCLVVGYPLAAAVVDAPLFSAAYAARYVALVFACLLLGGIVVGILAVPATVLAGRLARDREFAADRAGALLTGDPASLALALERLDGHDRPSTDARRSEALAHLCLLPQEFGSDTENEGFTLDVRTHPSTGRRIERLRSLTAELEG</sequence>
<keyword evidence="14" id="KW-1185">Reference proteome</keyword>
<dbReference type="PANTHER" id="PTHR43221:SF2">
    <property type="entry name" value="PROTEASE HTPX HOMOLOG"/>
    <property type="match status" value="1"/>
</dbReference>
<accession>A0A1H8L9T4</accession>
<reference evidence="14" key="1">
    <citation type="submission" date="2016-10" db="EMBL/GenBank/DDBJ databases">
        <authorList>
            <person name="Varghese N."/>
            <person name="Submissions S."/>
        </authorList>
    </citation>
    <scope>NUCLEOTIDE SEQUENCE [LARGE SCALE GENOMIC DNA]</scope>
    <source>
        <strain evidence="14">IBRC-M 10043</strain>
    </source>
</reference>
<dbReference type="Proteomes" id="UP000198775">
    <property type="component" value="Unassembled WGS sequence"/>
</dbReference>
<keyword evidence="6 10" id="KW-0862">Zinc</keyword>
<keyword evidence="13" id="KW-0346">Stress response</keyword>
<evidence type="ECO:0000256" key="6">
    <source>
        <dbReference type="ARBA" id="ARBA00022833"/>
    </source>
</evidence>
<evidence type="ECO:0000256" key="7">
    <source>
        <dbReference type="ARBA" id="ARBA00022989"/>
    </source>
</evidence>
<dbReference type="AlphaFoldDB" id="A0A1H8L9T4"/>
<dbReference type="InterPro" id="IPR050083">
    <property type="entry name" value="HtpX_protease"/>
</dbReference>
<name>A0A1H8L9T4_9EURY</name>
<keyword evidence="9 11" id="KW-0472">Membrane</keyword>
<keyword evidence="7 11" id="KW-1133">Transmembrane helix</keyword>
<keyword evidence="3 11" id="KW-0812">Transmembrane</keyword>
<evidence type="ECO:0000313" key="13">
    <source>
        <dbReference type="EMBL" id="SEO01873.1"/>
    </source>
</evidence>
<comment type="cofactor">
    <cofactor evidence="10">
        <name>Zn(2+)</name>
        <dbReference type="ChEBI" id="CHEBI:29105"/>
    </cofactor>
    <text evidence="10">Binds 1 zinc ion per subunit.</text>
</comment>
<protein>
    <submittedName>
        <fullName evidence="13">Heat shock protein HtpX</fullName>
    </submittedName>
</protein>
<evidence type="ECO:0000256" key="11">
    <source>
        <dbReference type="SAM" id="Phobius"/>
    </source>
</evidence>
<organism evidence="13 14">
    <name type="scientific">Halorientalis persicus</name>
    <dbReference type="NCBI Taxonomy" id="1367881"/>
    <lineage>
        <taxon>Archaea</taxon>
        <taxon>Methanobacteriati</taxon>
        <taxon>Methanobacteriota</taxon>
        <taxon>Stenosarchaea group</taxon>
        <taxon>Halobacteria</taxon>
        <taxon>Halobacteriales</taxon>
        <taxon>Haloarculaceae</taxon>
        <taxon>Halorientalis</taxon>
    </lineage>
</organism>
<dbReference type="InterPro" id="IPR001915">
    <property type="entry name" value="Peptidase_M48"/>
</dbReference>
<feature type="transmembrane region" description="Helical" evidence="11">
    <location>
        <begin position="63"/>
        <end position="82"/>
    </location>
</feature>
<evidence type="ECO:0000256" key="2">
    <source>
        <dbReference type="ARBA" id="ARBA00022670"/>
    </source>
</evidence>